<accession>A0ABW9ZQ66</accession>
<keyword evidence="3" id="KW-1185">Reference proteome</keyword>
<name>A0ABW9ZQ66_9BACT</name>
<dbReference type="Gene3D" id="2.120.10.10">
    <property type="match status" value="1"/>
</dbReference>
<sequence length="398" mass="43191">MNKLLFLLALTVLVIACKNQSAEQSNVKPLVLNVDSVSGEPFLFTDSAGVNFLSWVEKAKEKSTFLFSRLNGDEWSKPTVISSGDNWFVNWADYPMLASDGSGGMVAHFLEKSEKGKYTYDVKLITSADAGNTWSNSRILNEDGKKAEHGFVSLVPYGNNFFVAWLDGRNAASEGEGGHSEGHHGQMTLRAAIIDKSGTKSAEWELDGRVCDCCQTTAAITANGPVVIYRDRSDDEIRDISIVRLVNGQWTEPKTIFPDNWKIAGCPVNGPRVDAHGNNIAVARFTSPDKKGQVSVVFSQDGGASFGTPIRVDEGQAIGRVDIVLLDDKTAMVSWMEGDAIKAAKIHADGKKESSITIASSSQSRSSGFPQMTKSGNSILFAWTDDKLKKINTARLAL</sequence>
<feature type="signal peptide" evidence="1">
    <location>
        <begin position="1"/>
        <end position="22"/>
    </location>
</feature>
<dbReference type="EMBL" id="JAACJS010000004">
    <property type="protein sequence ID" value="NCI49241.1"/>
    <property type="molecule type" value="Genomic_DNA"/>
</dbReference>
<evidence type="ECO:0000256" key="1">
    <source>
        <dbReference type="SAM" id="SignalP"/>
    </source>
</evidence>
<feature type="chain" id="PRO_5047385984" evidence="1">
    <location>
        <begin position="23"/>
        <end position="398"/>
    </location>
</feature>
<keyword evidence="1" id="KW-0732">Signal</keyword>
<gene>
    <name evidence="2" type="ORF">GWC95_04850</name>
</gene>
<reference evidence="2 3" key="1">
    <citation type="submission" date="2020-01" db="EMBL/GenBank/DDBJ databases">
        <title>Genome analysis.</title>
        <authorList>
            <person name="Wu S."/>
            <person name="Wang G."/>
        </authorList>
    </citation>
    <scope>NUCLEOTIDE SEQUENCE [LARGE SCALE GENOMIC DNA]</scope>
    <source>
        <strain evidence="2 3">SYL130</strain>
    </source>
</reference>
<evidence type="ECO:0000313" key="3">
    <source>
        <dbReference type="Proteomes" id="UP000753802"/>
    </source>
</evidence>
<dbReference type="SUPFAM" id="SSF50939">
    <property type="entry name" value="Sialidases"/>
    <property type="match status" value="1"/>
</dbReference>
<dbReference type="PROSITE" id="PS51257">
    <property type="entry name" value="PROKAR_LIPOPROTEIN"/>
    <property type="match status" value="1"/>
</dbReference>
<proteinExistence type="predicted"/>
<dbReference type="CDD" id="cd15482">
    <property type="entry name" value="Sialidase_non-viral"/>
    <property type="match status" value="1"/>
</dbReference>
<dbReference type="Proteomes" id="UP000753802">
    <property type="component" value="Unassembled WGS sequence"/>
</dbReference>
<protein>
    <submittedName>
        <fullName evidence="2">Exo-alpha-sialidase</fullName>
    </submittedName>
</protein>
<dbReference type="RefSeq" id="WP_161817572.1">
    <property type="nucleotide sequence ID" value="NZ_JAACJS010000004.1"/>
</dbReference>
<evidence type="ECO:0000313" key="2">
    <source>
        <dbReference type="EMBL" id="NCI49241.1"/>
    </source>
</evidence>
<organism evidence="2 3">
    <name type="scientific">Sediminibacterium roseum</name>
    <dbReference type="NCBI Taxonomy" id="1978412"/>
    <lineage>
        <taxon>Bacteria</taxon>
        <taxon>Pseudomonadati</taxon>
        <taxon>Bacteroidota</taxon>
        <taxon>Chitinophagia</taxon>
        <taxon>Chitinophagales</taxon>
        <taxon>Chitinophagaceae</taxon>
        <taxon>Sediminibacterium</taxon>
    </lineage>
</organism>
<dbReference type="InterPro" id="IPR036278">
    <property type="entry name" value="Sialidase_sf"/>
</dbReference>
<comment type="caution">
    <text evidence="2">The sequence shown here is derived from an EMBL/GenBank/DDBJ whole genome shotgun (WGS) entry which is preliminary data.</text>
</comment>